<dbReference type="GO" id="GO:0006508">
    <property type="term" value="P:proteolysis"/>
    <property type="evidence" value="ECO:0007669"/>
    <property type="project" value="InterPro"/>
</dbReference>
<dbReference type="Proteomes" id="UP000694413">
    <property type="component" value="Unassembled WGS sequence"/>
</dbReference>
<dbReference type="Gene3D" id="2.60.120.380">
    <property type="match status" value="1"/>
</dbReference>
<dbReference type="Pfam" id="PF01067">
    <property type="entry name" value="Calpain_III"/>
    <property type="match status" value="1"/>
</dbReference>
<proteinExistence type="inferred from homology"/>
<protein>
    <recommendedName>
        <fullName evidence="2">Peptidase C2 calpain large subunit domain-containing protein</fullName>
    </recommendedName>
</protein>
<name>A0A8D2MHB7_ZONAL</name>
<reference evidence="3" key="1">
    <citation type="submission" date="2025-08" db="UniProtKB">
        <authorList>
            <consortium name="Ensembl"/>
        </authorList>
    </citation>
    <scope>IDENTIFICATION</scope>
</reference>
<dbReference type="PANTHER" id="PTHR10183:SF302">
    <property type="entry name" value="CALPAIN-14"/>
    <property type="match status" value="1"/>
</dbReference>
<dbReference type="PANTHER" id="PTHR10183">
    <property type="entry name" value="CALPAIN"/>
    <property type="match status" value="1"/>
</dbReference>
<reference evidence="3" key="2">
    <citation type="submission" date="2025-09" db="UniProtKB">
        <authorList>
            <consortium name="Ensembl"/>
        </authorList>
    </citation>
    <scope>IDENTIFICATION</scope>
</reference>
<accession>A0A8D2MHB7</accession>
<evidence type="ECO:0000313" key="4">
    <source>
        <dbReference type="Proteomes" id="UP000694413"/>
    </source>
</evidence>
<comment type="similarity">
    <text evidence="1">Belongs to the peptidase C2 family.</text>
</comment>
<organism evidence="3 4">
    <name type="scientific">Zonotrichia albicollis</name>
    <name type="common">White-throated sparrow</name>
    <name type="synonym">Fringilla albicollis</name>
    <dbReference type="NCBI Taxonomy" id="44394"/>
    <lineage>
        <taxon>Eukaryota</taxon>
        <taxon>Metazoa</taxon>
        <taxon>Chordata</taxon>
        <taxon>Craniata</taxon>
        <taxon>Vertebrata</taxon>
        <taxon>Euteleostomi</taxon>
        <taxon>Archelosauria</taxon>
        <taxon>Archosauria</taxon>
        <taxon>Dinosauria</taxon>
        <taxon>Saurischia</taxon>
        <taxon>Theropoda</taxon>
        <taxon>Coelurosauria</taxon>
        <taxon>Aves</taxon>
        <taxon>Neognathae</taxon>
        <taxon>Neoaves</taxon>
        <taxon>Telluraves</taxon>
        <taxon>Australaves</taxon>
        <taxon>Passeriformes</taxon>
        <taxon>Passerellidae</taxon>
        <taxon>Zonotrichia</taxon>
    </lineage>
</organism>
<keyword evidence="4" id="KW-1185">Reference proteome</keyword>
<dbReference type="GO" id="GO:0005737">
    <property type="term" value="C:cytoplasm"/>
    <property type="evidence" value="ECO:0007669"/>
    <property type="project" value="TreeGrafter"/>
</dbReference>
<sequence length="68" mass="8127">QHGNHELPPGFFTRHQPVNKHQVFLDEREVTHDFHLEPCVYVIVPSTLEPQQESEFILRVFSRKHVLR</sequence>
<dbReference type="InterPro" id="IPR022682">
    <property type="entry name" value="Calpain_domain_III"/>
</dbReference>
<evidence type="ECO:0000256" key="1">
    <source>
        <dbReference type="ARBA" id="ARBA00007623"/>
    </source>
</evidence>
<dbReference type="InterPro" id="IPR036213">
    <property type="entry name" value="Calpain_III_sf"/>
</dbReference>
<dbReference type="Ensembl" id="ENSZALT00000010248.1">
    <property type="protein sequence ID" value="ENSZALP00000007119.1"/>
    <property type="gene ID" value="ENSZALG00000006378.1"/>
</dbReference>
<dbReference type="InterPro" id="IPR022684">
    <property type="entry name" value="Calpain_cysteine_protease"/>
</dbReference>
<feature type="domain" description="Peptidase C2 calpain large subunit" evidence="2">
    <location>
        <begin position="3"/>
        <end position="61"/>
    </location>
</feature>
<evidence type="ECO:0000259" key="2">
    <source>
        <dbReference type="Pfam" id="PF01067"/>
    </source>
</evidence>
<dbReference type="GO" id="GO:0004198">
    <property type="term" value="F:calcium-dependent cysteine-type endopeptidase activity"/>
    <property type="evidence" value="ECO:0007669"/>
    <property type="project" value="InterPro"/>
</dbReference>
<evidence type="ECO:0000313" key="3">
    <source>
        <dbReference type="Ensembl" id="ENSZALP00000007119.1"/>
    </source>
</evidence>
<dbReference type="AlphaFoldDB" id="A0A8D2MHB7"/>
<dbReference type="SUPFAM" id="SSF49758">
    <property type="entry name" value="Calpain large subunit, middle domain (domain III)"/>
    <property type="match status" value="1"/>
</dbReference>